<gene>
    <name evidence="1" type="ORF">LWI29_023835</name>
</gene>
<evidence type="ECO:0000313" key="1">
    <source>
        <dbReference type="EMBL" id="KAK0601393.1"/>
    </source>
</evidence>
<sequence>MRRLLASAKTKASVASKSFNELTLKNGLLEVDLARAELRCTGLEQKVILVKQAAVKLEEEAQLAKETLATAHHSMLESQQKSKEAKLHYEKLVTDLGHQQVGMEILS</sequence>
<name>A0AA39W3J2_ACESA</name>
<keyword evidence="2" id="KW-1185">Reference proteome</keyword>
<dbReference type="Proteomes" id="UP001168877">
    <property type="component" value="Unassembled WGS sequence"/>
</dbReference>
<reference evidence="1" key="2">
    <citation type="submission" date="2023-06" db="EMBL/GenBank/DDBJ databases">
        <authorList>
            <person name="Swenson N.G."/>
            <person name="Wegrzyn J.L."/>
            <person name="Mcevoy S.L."/>
        </authorList>
    </citation>
    <scope>NUCLEOTIDE SEQUENCE</scope>
    <source>
        <strain evidence="1">NS2018</strain>
        <tissue evidence="1">Leaf</tissue>
    </source>
</reference>
<reference evidence="1" key="1">
    <citation type="journal article" date="2022" name="Plant J.">
        <title>Strategies of tolerance reflected in two North American maple genomes.</title>
        <authorList>
            <person name="McEvoy S.L."/>
            <person name="Sezen U.U."/>
            <person name="Trouern-Trend A."/>
            <person name="McMahon S.M."/>
            <person name="Schaberg P.G."/>
            <person name="Yang J."/>
            <person name="Wegrzyn J.L."/>
            <person name="Swenson N.G."/>
        </authorList>
    </citation>
    <scope>NUCLEOTIDE SEQUENCE</scope>
    <source>
        <strain evidence="1">NS2018</strain>
    </source>
</reference>
<proteinExistence type="predicted"/>
<dbReference type="AlphaFoldDB" id="A0AA39W3J2"/>
<organism evidence="1 2">
    <name type="scientific">Acer saccharum</name>
    <name type="common">Sugar maple</name>
    <dbReference type="NCBI Taxonomy" id="4024"/>
    <lineage>
        <taxon>Eukaryota</taxon>
        <taxon>Viridiplantae</taxon>
        <taxon>Streptophyta</taxon>
        <taxon>Embryophyta</taxon>
        <taxon>Tracheophyta</taxon>
        <taxon>Spermatophyta</taxon>
        <taxon>Magnoliopsida</taxon>
        <taxon>eudicotyledons</taxon>
        <taxon>Gunneridae</taxon>
        <taxon>Pentapetalae</taxon>
        <taxon>rosids</taxon>
        <taxon>malvids</taxon>
        <taxon>Sapindales</taxon>
        <taxon>Sapindaceae</taxon>
        <taxon>Hippocastanoideae</taxon>
        <taxon>Acereae</taxon>
        <taxon>Acer</taxon>
    </lineage>
</organism>
<evidence type="ECO:0000313" key="2">
    <source>
        <dbReference type="Proteomes" id="UP001168877"/>
    </source>
</evidence>
<comment type="caution">
    <text evidence="1">The sequence shown here is derived from an EMBL/GenBank/DDBJ whole genome shotgun (WGS) entry which is preliminary data.</text>
</comment>
<accession>A0AA39W3J2</accession>
<dbReference type="EMBL" id="JAUESC010000003">
    <property type="protein sequence ID" value="KAK0601393.1"/>
    <property type="molecule type" value="Genomic_DNA"/>
</dbReference>
<protein>
    <submittedName>
        <fullName evidence="1">Uncharacterized protein</fullName>
    </submittedName>
</protein>